<evidence type="ECO:0000313" key="2">
    <source>
        <dbReference type="EMBL" id="KND87565.1"/>
    </source>
</evidence>
<evidence type="ECO:0000313" key="3">
    <source>
        <dbReference type="Proteomes" id="UP000036947"/>
    </source>
</evidence>
<name>A0A0L0N1B1_TOLOC</name>
<feature type="region of interest" description="Disordered" evidence="1">
    <location>
        <begin position="116"/>
        <end position="140"/>
    </location>
</feature>
<protein>
    <submittedName>
        <fullName evidence="2">Uncharacterized protein</fullName>
    </submittedName>
</protein>
<feature type="compositionally biased region" description="Basic and acidic residues" evidence="1">
    <location>
        <begin position="130"/>
        <end position="140"/>
    </location>
</feature>
<dbReference type="EMBL" id="LFRF01000035">
    <property type="protein sequence ID" value="KND87565.1"/>
    <property type="molecule type" value="Genomic_DNA"/>
</dbReference>
<feature type="compositionally biased region" description="Basic and acidic residues" evidence="1">
    <location>
        <begin position="434"/>
        <end position="451"/>
    </location>
</feature>
<reference evidence="2 3" key="1">
    <citation type="journal article" date="2015" name="BMC Genomics">
        <title>The genome of the truffle-parasite Tolypocladium ophioglossoides and the evolution of antifungal peptaibiotics.</title>
        <authorList>
            <person name="Quandt C.A."/>
            <person name="Bushley K.E."/>
            <person name="Spatafora J.W."/>
        </authorList>
    </citation>
    <scope>NUCLEOTIDE SEQUENCE [LARGE SCALE GENOMIC DNA]</scope>
    <source>
        <strain evidence="2 3">CBS 100239</strain>
    </source>
</reference>
<feature type="region of interest" description="Disordered" evidence="1">
    <location>
        <begin position="392"/>
        <end position="451"/>
    </location>
</feature>
<dbReference type="STRING" id="1163406.A0A0L0N1B1"/>
<evidence type="ECO:0000256" key="1">
    <source>
        <dbReference type="SAM" id="MobiDB-lite"/>
    </source>
</evidence>
<accession>A0A0L0N1B1</accession>
<dbReference type="OrthoDB" id="4925203at2759"/>
<organism evidence="2 3">
    <name type="scientific">Tolypocladium ophioglossoides (strain CBS 100239)</name>
    <name type="common">Snaketongue truffleclub</name>
    <name type="synonym">Elaphocordyceps ophioglossoides</name>
    <dbReference type="NCBI Taxonomy" id="1163406"/>
    <lineage>
        <taxon>Eukaryota</taxon>
        <taxon>Fungi</taxon>
        <taxon>Dikarya</taxon>
        <taxon>Ascomycota</taxon>
        <taxon>Pezizomycotina</taxon>
        <taxon>Sordariomycetes</taxon>
        <taxon>Hypocreomycetidae</taxon>
        <taxon>Hypocreales</taxon>
        <taxon>Ophiocordycipitaceae</taxon>
        <taxon>Tolypocladium</taxon>
    </lineage>
</organism>
<feature type="compositionally biased region" description="Basic and acidic residues" evidence="1">
    <location>
        <begin position="402"/>
        <end position="417"/>
    </location>
</feature>
<dbReference type="AlphaFoldDB" id="A0A0L0N1B1"/>
<comment type="caution">
    <text evidence="2">The sequence shown here is derived from an EMBL/GenBank/DDBJ whole genome shotgun (WGS) entry which is preliminary data.</text>
</comment>
<dbReference type="Proteomes" id="UP000036947">
    <property type="component" value="Unassembled WGS sequence"/>
</dbReference>
<gene>
    <name evidence="2" type="ORF">TOPH_07851</name>
</gene>
<keyword evidence="3" id="KW-1185">Reference proteome</keyword>
<sequence length="451" mass="51591">MALGDRKACSPSPWQMLRALRWIPCSQALAQLAALFSGHLCSPHLTGLESVLDLFFVIYSPETHDAVSSVSLLLDSHHSSRIKLKAYSSNTQQTSESGGPEVKWPVTWSVYEDMSTSVQDTPGKPPGCGEEVRGVQDRQAQRSLLRRERDCARRFERQVARGRPGRAWRQCEDVSCTSPHCRYDDPSSALRDRSKNRDGVPVSDIWASFAREICRYIFPEECPSSIPGPKHTTVRSFSTSPQVRFAFLQFRESCVARQLEPSDKTMREELGSLLPKLRRHLSAVGDADRRPPIHLYLGSEPGGEDKARSLRDICMQFLLRIEMWRHSQHGRFRDWSFGRWGELAEVLATLLLQLWVMDREGCFDTEEGINGQRWDELWDEWLDENPWMLETAKKQQRQPASEPRRGGISTRKDRANEGGHITGLGRLEPPWWPPRERPGDMVRRDPGLPEH</sequence>
<proteinExistence type="predicted"/>